<dbReference type="InParanoid" id="A0A6I9S6Q3"/>
<evidence type="ECO:0000256" key="1">
    <source>
        <dbReference type="ARBA" id="ARBA00005437"/>
    </source>
</evidence>
<dbReference type="RefSeq" id="XP_010938500.1">
    <property type="nucleotide sequence ID" value="XM_010940198.3"/>
</dbReference>
<dbReference type="Proteomes" id="UP000504607">
    <property type="component" value="Chromosome 14"/>
</dbReference>
<gene>
    <name evidence="3" type="primary">LOC105057554</name>
</gene>
<dbReference type="PANTHER" id="PTHR31087:SF25">
    <property type="entry name" value="TRANSLATION INITIATION FACTOR 2B FAMILY PROTEIN, PUTATIVE, EXPRESSED-RELATED"/>
    <property type="match status" value="1"/>
</dbReference>
<organism evidence="2 3">
    <name type="scientific">Elaeis guineensis var. tenera</name>
    <name type="common">Oil palm</name>
    <dbReference type="NCBI Taxonomy" id="51953"/>
    <lineage>
        <taxon>Eukaryota</taxon>
        <taxon>Viridiplantae</taxon>
        <taxon>Streptophyta</taxon>
        <taxon>Embryophyta</taxon>
        <taxon>Tracheophyta</taxon>
        <taxon>Spermatophyta</taxon>
        <taxon>Magnoliopsida</taxon>
        <taxon>Liliopsida</taxon>
        <taxon>Arecaceae</taxon>
        <taxon>Arecoideae</taxon>
        <taxon>Cocoseae</taxon>
        <taxon>Elaeidinae</taxon>
        <taxon>Elaeis</taxon>
    </lineage>
</organism>
<dbReference type="GeneID" id="105057554"/>
<protein>
    <submittedName>
        <fullName evidence="3">Protein LURP-one-related 11</fullName>
    </submittedName>
</protein>
<dbReference type="Gene3D" id="2.40.160.200">
    <property type="entry name" value="LURP1-related"/>
    <property type="match status" value="1"/>
</dbReference>
<name>A0A6I9S6Q3_ELAGV</name>
<dbReference type="Pfam" id="PF04525">
    <property type="entry name" value="LOR"/>
    <property type="match status" value="1"/>
</dbReference>
<dbReference type="SUPFAM" id="SSF54518">
    <property type="entry name" value="Tubby C-terminal domain-like"/>
    <property type="match status" value="1"/>
</dbReference>
<evidence type="ECO:0000313" key="2">
    <source>
        <dbReference type="Proteomes" id="UP000504607"/>
    </source>
</evidence>
<dbReference type="AlphaFoldDB" id="A0A6I9S6Q3"/>
<dbReference type="InterPro" id="IPR025659">
    <property type="entry name" value="Tubby-like_C"/>
</dbReference>
<reference evidence="3" key="1">
    <citation type="submission" date="2025-08" db="UniProtKB">
        <authorList>
            <consortium name="RefSeq"/>
        </authorList>
    </citation>
    <scope>IDENTIFICATION</scope>
</reference>
<dbReference type="InterPro" id="IPR007612">
    <property type="entry name" value="LOR"/>
</dbReference>
<dbReference type="KEGG" id="egu:105057554"/>
<proteinExistence type="inferred from homology"/>
<sequence>MAKVHPQTFPSSSSPPPLMEITSRREVYTIWMKSLVFNGNGCTVYDSNGRIAYRVDNYACKCSDEVYFMDHGGKVLFKILRKKFSVLRLWEGYRCTDPGLEEKNPWFRVQKARRLLSRDRSSETIVWVGCGKEYKIEGWAHKSEYRIMDMAGGLVAEVKRKQTASGVALGDDVLSLVVEPSVNHLLIMGLMVVCGLINHSL</sequence>
<comment type="similarity">
    <text evidence="1">Belongs to the LOR family.</text>
</comment>
<accession>A0A6I9S6Q3</accession>
<dbReference type="InterPro" id="IPR038595">
    <property type="entry name" value="LOR_sf"/>
</dbReference>
<evidence type="ECO:0000313" key="3">
    <source>
        <dbReference type="RefSeq" id="XP_010938500.1"/>
    </source>
</evidence>
<keyword evidence="2" id="KW-1185">Reference proteome</keyword>
<dbReference type="PANTHER" id="PTHR31087">
    <property type="match status" value="1"/>
</dbReference>
<dbReference type="OrthoDB" id="652749at2759"/>